<dbReference type="PANTHER" id="PTHR33568">
    <property type="entry name" value="DNA POLYMERASE"/>
    <property type="match status" value="1"/>
</dbReference>
<keyword evidence="6" id="KW-0239">DNA-directed DNA polymerase</keyword>
<evidence type="ECO:0000256" key="2">
    <source>
        <dbReference type="ARBA" id="ARBA00012417"/>
    </source>
</evidence>
<evidence type="ECO:0000259" key="9">
    <source>
        <dbReference type="Pfam" id="PF03175"/>
    </source>
</evidence>
<dbReference type="InterPro" id="IPR036397">
    <property type="entry name" value="RNaseH_sf"/>
</dbReference>
<organism evidence="10 11">
    <name type="scientific">Alligator mississippiensis</name>
    <name type="common">American alligator</name>
    <dbReference type="NCBI Taxonomy" id="8496"/>
    <lineage>
        <taxon>Eukaryota</taxon>
        <taxon>Metazoa</taxon>
        <taxon>Chordata</taxon>
        <taxon>Craniata</taxon>
        <taxon>Vertebrata</taxon>
        <taxon>Euteleostomi</taxon>
        <taxon>Archelosauria</taxon>
        <taxon>Archosauria</taxon>
        <taxon>Crocodylia</taxon>
        <taxon>Alligatoridae</taxon>
        <taxon>Alligatorinae</taxon>
        <taxon>Alligator</taxon>
    </lineage>
</organism>
<dbReference type="GO" id="GO:0003677">
    <property type="term" value="F:DNA binding"/>
    <property type="evidence" value="ECO:0007669"/>
    <property type="project" value="UniProtKB-KW"/>
</dbReference>
<protein>
    <recommendedName>
        <fullName evidence="2">DNA-directed DNA polymerase</fullName>
        <ecNumber evidence="2">2.7.7.7</ecNumber>
    </recommendedName>
</protein>
<dbReference type="STRING" id="8496.A0A151N115"/>
<evidence type="ECO:0000256" key="3">
    <source>
        <dbReference type="ARBA" id="ARBA00022679"/>
    </source>
</evidence>
<accession>A0A151N115</accession>
<comment type="caution">
    <text evidence="10">The sequence shown here is derived from an EMBL/GenBank/DDBJ whole genome shotgun (WGS) entry which is preliminary data.</text>
</comment>
<evidence type="ECO:0000256" key="1">
    <source>
        <dbReference type="ARBA" id="ARBA00005755"/>
    </source>
</evidence>
<evidence type="ECO:0000256" key="8">
    <source>
        <dbReference type="ARBA" id="ARBA00049244"/>
    </source>
</evidence>
<dbReference type="Pfam" id="PF03175">
    <property type="entry name" value="DNA_pol_B_2"/>
    <property type="match status" value="1"/>
</dbReference>
<dbReference type="Proteomes" id="UP000050525">
    <property type="component" value="Unassembled WGS sequence"/>
</dbReference>
<keyword evidence="11" id="KW-1185">Reference proteome</keyword>
<evidence type="ECO:0000313" key="11">
    <source>
        <dbReference type="Proteomes" id="UP000050525"/>
    </source>
</evidence>
<dbReference type="SUPFAM" id="SSF53098">
    <property type="entry name" value="Ribonuclease H-like"/>
    <property type="match status" value="1"/>
</dbReference>
<dbReference type="InterPro" id="IPR012337">
    <property type="entry name" value="RNaseH-like_sf"/>
</dbReference>
<dbReference type="InterPro" id="IPR004868">
    <property type="entry name" value="DNA-dir_DNA_pol_B_mt/vir"/>
</dbReference>
<evidence type="ECO:0000256" key="7">
    <source>
        <dbReference type="ARBA" id="ARBA00023125"/>
    </source>
</evidence>
<gene>
    <name evidence="10" type="ORF">Y1Q_0017661</name>
</gene>
<dbReference type="EMBL" id="AKHW03004172">
    <property type="protein sequence ID" value="KYO30417.1"/>
    <property type="molecule type" value="Genomic_DNA"/>
</dbReference>
<dbReference type="AlphaFoldDB" id="A0A151N115"/>
<name>A0A151N115_ALLMI</name>
<keyword evidence="5" id="KW-0235">DNA replication</keyword>
<feature type="domain" description="DNA-directed DNA polymerase family B mitochondria/virus" evidence="9">
    <location>
        <begin position="92"/>
        <end position="290"/>
    </location>
</feature>
<keyword evidence="4" id="KW-0548">Nucleotidyltransferase</keyword>
<comment type="similarity">
    <text evidence="1">Belongs to the DNA polymerase type-B family.</text>
</comment>
<keyword evidence="3" id="KW-0808">Transferase</keyword>
<reference evidence="10 11" key="1">
    <citation type="journal article" date="2012" name="Genome Biol.">
        <title>Sequencing three crocodilian genomes to illuminate the evolution of archosaurs and amniotes.</title>
        <authorList>
            <person name="St John J.A."/>
            <person name="Braun E.L."/>
            <person name="Isberg S.R."/>
            <person name="Miles L.G."/>
            <person name="Chong A.Y."/>
            <person name="Gongora J."/>
            <person name="Dalzell P."/>
            <person name="Moran C."/>
            <person name="Bed'hom B."/>
            <person name="Abzhanov A."/>
            <person name="Burgess S.C."/>
            <person name="Cooksey A.M."/>
            <person name="Castoe T.A."/>
            <person name="Crawford N.G."/>
            <person name="Densmore L.D."/>
            <person name="Drew J.C."/>
            <person name="Edwards S.V."/>
            <person name="Faircloth B.C."/>
            <person name="Fujita M.K."/>
            <person name="Greenwold M.J."/>
            <person name="Hoffmann F.G."/>
            <person name="Howard J.M."/>
            <person name="Iguchi T."/>
            <person name="Janes D.E."/>
            <person name="Khan S.Y."/>
            <person name="Kohno S."/>
            <person name="de Koning A.J."/>
            <person name="Lance S.L."/>
            <person name="McCarthy F.M."/>
            <person name="McCormack J.E."/>
            <person name="Merchant M.E."/>
            <person name="Peterson D.G."/>
            <person name="Pollock D.D."/>
            <person name="Pourmand N."/>
            <person name="Raney B.J."/>
            <person name="Roessler K.A."/>
            <person name="Sanford J.R."/>
            <person name="Sawyer R.H."/>
            <person name="Schmidt C.J."/>
            <person name="Triplett E.W."/>
            <person name="Tuberville T.D."/>
            <person name="Venegas-Anaya M."/>
            <person name="Howard J.T."/>
            <person name="Jarvis E.D."/>
            <person name="Guillette L.J.Jr."/>
            <person name="Glenn T.C."/>
            <person name="Green R.E."/>
            <person name="Ray D.A."/>
        </authorList>
    </citation>
    <scope>NUCLEOTIDE SEQUENCE [LARGE SCALE GENOMIC DNA]</scope>
    <source>
        <strain evidence="10">KSC_2009_1</strain>
    </source>
</reference>
<dbReference type="EC" id="2.7.7.7" evidence="2"/>
<dbReference type="GO" id="GO:0006260">
    <property type="term" value="P:DNA replication"/>
    <property type="evidence" value="ECO:0007669"/>
    <property type="project" value="UniProtKB-KW"/>
</dbReference>
<proteinExistence type="inferred from homology"/>
<evidence type="ECO:0000313" key="10">
    <source>
        <dbReference type="EMBL" id="KYO30417.1"/>
    </source>
</evidence>
<sequence>MQEIDDYYQALLLKNIEERAQKLISRNDNDETDLKSHPGITWKTVVSGLKSCSASYSSPGTAKQLDETFLMTPENLLVHTQEGSVFMDKKFKDYTFIAHNAKGYNGYFIVSQLLKEKMGMKLIAQGGKLMCIEVTRLGIRFIDSLNFLPMKLNRFPQAIWFEGCKGYFRHVFNMAKKQNYVGPLPKMEYYGIENMMSREKGQFLEWYQNNRDKTFDMQKKLVCYCQQDVKNLKEVCCLYRDEIMKMTQRVDRVEVDGELQNIVHCIDPFQYITLASVCMAIYKFMFLKPQTIALLPPANYYRQKKRFSTPSI</sequence>
<evidence type="ECO:0000256" key="6">
    <source>
        <dbReference type="ARBA" id="ARBA00022932"/>
    </source>
</evidence>
<comment type="catalytic activity">
    <reaction evidence="8">
        <text>DNA(n) + a 2'-deoxyribonucleoside 5'-triphosphate = DNA(n+1) + diphosphate</text>
        <dbReference type="Rhea" id="RHEA:22508"/>
        <dbReference type="Rhea" id="RHEA-COMP:17339"/>
        <dbReference type="Rhea" id="RHEA-COMP:17340"/>
        <dbReference type="ChEBI" id="CHEBI:33019"/>
        <dbReference type="ChEBI" id="CHEBI:61560"/>
        <dbReference type="ChEBI" id="CHEBI:173112"/>
        <dbReference type="EC" id="2.7.7.7"/>
    </reaction>
</comment>
<evidence type="ECO:0000256" key="5">
    <source>
        <dbReference type="ARBA" id="ARBA00022705"/>
    </source>
</evidence>
<evidence type="ECO:0000256" key="4">
    <source>
        <dbReference type="ARBA" id="ARBA00022695"/>
    </source>
</evidence>
<dbReference type="GO" id="GO:0003887">
    <property type="term" value="F:DNA-directed DNA polymerase activity"/>
    <property type="evidence" value="ECO:0007669"/>
    <property type="project" value="UniProtKB-KW"/>
</dbReference>
<dbReference type="Gene3D" id="3.30.420.10">
    <property type="entry name" value="Ribonuclease H-like superfamily/Ribonuclease H"/>
    <property type="match status" value="1"/>
</dbReference>
<dbReference type="GO" id="GO:0000166">
    <property type="term" value="F:nucleotide binding"/>
    <property type="evidence" value="ECO:0007669"/>
    <property type="project" value="InterPro"/>
</dbReference>
<keyword evidence="7" id="KW-0238">DNA-binding</keyword>
<dbReference type="PANTHER" id="PTHR33568:SF3">
    <property type="entry name" value="DNA-DIRECTED DNA POLYMERASE"/>
    <property type="match status" value="1"/>
</dbReference>